<feature type="compositionally biased region" description="Basic and acidic residues" evidence="2">
    <location>
        <begin position="158"/>
        <end position="168"/>
    </location>
</feature>
<organism evidence="3 5">
    <name type="scientific">Cymbomonas tetramitiformis</name>
    <dbReference type="NCBI Taxonomy" id="36881"/>
    <lineage>
        <taxon>Eukaryota</taxon>
        <taxon>Viridiplantae</taxon>
        <taxon>Chlorophyta</taxon>
        <taxon>Pyramimonadophyceae</taxon>
        <taxon>Pyramimonadales</taxon>
        <taxon>Pyramimonadaceae</taxon>
        <taxon>Cymbomonas</taxon>
    </lineage>
</organism>
<dbReference type="AlphaFoldDB" id="A0AAE0EX78"/>
<comment type="caution">
    <text evidence="3">The sequence shown here is derived from an EMBL/GenBank/DDBJ whole genome shotgun (WGS) entry which is preliminary data.</text>
</comment>
<proteinExistence type="predicted"/>
<keyword evidence="5" id="KW-1185">Reference proteome</keyword>
<reference evidence="3 5" key="1">
    <citation type="journal article" date="2015" name="Genome Biol. Evol.">
        <title>Comparative Genomics of a Bacterivorous Green Alga Reveals Evolutionary Causalities and Consequences of Phago-Mixotrophic Mode of Nutrition.</title>
        <authorList>
            <person name="Burns J.A."/>
            <person name="Paasch A."/>
            <person name="Narechania A."/>
            <person name="Kim E."/>
        </authorList>
    </citation>
    <scope>NUCLEOTIDE SEQUENCE [LARGE SCALE GENOMIC DNA]</scope>
    <source>
        <strain evidence="3">PLY_AMNH</strain>
    </source>
</reference>
<gene>
    <name evidence="4" type="ORF">CYMTET_44687</name>
    <name evidence="3" type="ORF">CYMTET_46276</name>
</gene>
<accession>A0AAE0EX78</accession>
<name>A0AAE0EX78_9CHLO</name>
<feature type="coiled-coil region" evidence="1">
    <location>
        <begin position="236"/>
        <end position="263"/>
    </location>
</feature>
<dbReference type="Proteomes" id="UP001190700">
    <property type="component" value="Unassembled WGS sequence"/>
</dbReference>
<dbReference type="EMBL" id="LGRX02032283">
    <property type="protein sequence ID" value="KAK3244101.1"/>
    <property type="molecule type" value="Genomic_DNA"/>
</dbReference>
<reference evidence="3" key="2">
    <citation type="submission" date="2023-06" db="EMBL/GenBank/DDBJ databases">
        <title>Long-read-based genome assembly of the green algal bacterivore Cymbomonas tetramitiformis.</title>
        <authorList>
            <person name="Gyaltshen Y."/>
            <person name="Rozenberg A."/>
            <person name="Paasch A."/>
            <person name="Burns J.A."/>
            <person name="Warring S."/>
            <person name="Larson R."/>
            <person name="Maurer-Alcala X."/>
            <person name="Dacks J."/>
            <person name="Kim E."/>
        </authorList>
    </citation>
    <scope>NUCLEOTIDE SEQUENCE</scope>
    <source>
        <strain evidence="3">PLY_AMNH</strain>
    </source>
</reference>
<evidence type="ECO:0000256" key="1">
    <source>
        <dbReference type="SAM" id="Coils"/>
    </source>
</evidence>
<evidence type="ECO:0000313" key="5">
    <source>
        <dbReference type="Proteomes" id="UP001190700"/>
    </source>
</evidence>
<sequence>MSRNFTGCIYSNPPLNKKEASFTDLTKDELKNMNLVGLPIKVEHDGPCRGVITNQNTNDESGYTTITFNIDEGYAGDALINLIKYGGLPDLSLCHNIYGDSDMPFELWEKEPVEIVKMSAGVVTSEAQKSLVADGINASHTIGQPKAVEQTGGVDTTNSRDGRARKVSFETASNEAPPPQESPQNNTHSGASADDLINIADVVEDLAKEIPEDKRKGLAEVFEKMTKMQMDIYKQLNTATSTNQELKSMYEDLQKDNKRMVEEREAQYGDMASQITDAISDIYMQYNGAPMDDQSKKQFNEHLCGNGELVKTLRGLPAATVAMSAQRQLLNVGNQLRDATKSHSEANESALTTKLREYQKELSSLRSAGASQQVILNQDHASNALANPNRMMSVSASESKYKEAYSLLPSALKDGLKSYDTSCGVGRIVPDDFSGDLVGSKRQRIV</sequence>
<evidence type="ECO:0000313" key="3">
    <source>
        <dbReference type="EMBL" id="KAK3244101.1"/>
    </source>
</evidence>
<feature type="region of interest" description="Disordered" evidence="2">
    <location>
        <begin position="142"/>
        <end position="192"/>
    </location>
</feature>
<keyword evidence="1" id="KW-0175">Coiled coil</keyword>
<dbReference type="EMBL" id="LGRX02030310">
    <property type="protein sequence ID" value="KAK3245866.1"/>
    <property type="molecule type" value="Genomic_DNA"/>
</dbReference>
<evidence type="ECO:0000256" key="2">
    <source>
        <dbReference type="SAM" id="MobiDB-lite"/>
    </source>
</evidence>
<protein>
    <submittedName>
        <fullName evidence="3">Uncharacterized protein</fullName>
    </submittedName>
</protein>
<evidence type="ECO:0000313" key="4">
    <source>
        <dbReference type="EMBL" id="KAK3245866.1"/>
    </source>
</evidence>